<dbReference type="Proteomes" id="UP000326779">
    <property type="component" value="Chromosome"/>
</dbReference>
<dbReference type="InterPro" id="IPR011055">
    <property type="entry name" value="Dup_hybrid_motif"/>
</dbReference>
<evidence type="ECO:0000313" key="3">
    <source>
        <dbReference type="Proteomes" id="UP000326779"/>
    </source>
</evidence>
<name>A0A5P8M0K5_9LACO</name>
<dbReference type="RefSeq" id="WP_152260007.1">
    <property type="nucleotide sequence ID" value="NZ_CP045143.1"/>
</dbReference>
<dbReference type="SUPFAM" id="SSF51261">
    <property type="entry name" value="Duplicated hybrid motif"/>
    <property type="match status" value="1"/>
</dbReference>
<dbReference type="Gene3D" id="2.70.70.10">
    <property type="entry name" value="Glucose Permease (Domain IIA)"/>
    <property type="match status" value="1"/>
</dbReference>
<dbReference type="AlphaFoldDB" id="A0A5P8M0K5"/>
<dbReference type="CDD" id="cd12797">
    <property type="entry name" value="M23_peptidase"/>
    <property type="match status" value="1"/>
</dbReference>
<protein>
    <submittedName>
        <fullName evidence="2">Peptidoglycan DD-metalloendopeptidase family protein</fullName>
    </submittedName>
</protein>
<proteinExistence type="predicted"/>
<sequence>MTNMPKPINVQFPLRGEWLAPNTPGTKIPSHGSNKFGTQYAYDFVQVDWQKNGRPAYRGGLLKYLIQGIPIRDYYCWGQSVYAPGNGVVIQVADGYPERDRTNLLGDLRRARQAAKQFNPQTDDVRSVAGNFVVLKLAENIYAALFHLQTGSIQVIAGQPVNAGDILGRVGHSGNSFAPHLHFQLMDSSDIAVAQGLPCAFSYYEVHHAGVWQPIENGIPASKDRLRLPATNPQ</sequence>
<dbReference type="PANTHER" id="PTHR21666">
    <property type="entry name" value="PEPTIDASE-RELATED"/>
    <property type="match status" value="1"/>
</dbReference>
<evidence type="ECO:0000259" key="1">
    <source>
        <dbReference type="Pfam" id="PF01551"/>
    </source>
</evidence>
<evidence type="ECO:0000313" key="2">
    <source>
        <dbReference type="EMBL" id="QFR22018.1"/>
    </source>
</evidence>
<dbReference type="Pfam" id="PF01551">
    <property type="entry name" value="Peptidase_M23"/>
    <property type="match status" value="1"/>
</dbReference>
<reference evidence="2 3" key="1">
    <citation type="submission" date="2019-10" db="EMBL/GenBank/DDBJ databases">
        <title>The completed genome of Lactobacillus harbinensis M1.</title>
        <authorList>
            <person name="Zheng Y."/>
        </authorList>
    </citation>
    <scope>NUCLEOTIDE SEQUENCE [LARGE SCALE GENOMIC DNA]</scope>
    <source>
        <strain evidence="2 3">M1</strain>
    </source>
</reference>
<dbReference type="EMBL" id="CP045143">
    <property type="protein sequence ID" value="QFR22018.1"/>
    <property type="molecule type" value="Genomic_DNA"/>
</dbReference>
<dbReference type="KEGG" id="lhb:D1010_00385"/>
<dbReference type="PANTHER" id="PTHR21666:SF270">
    <property type="entry name" value="MUREIN HYDROLASE ACTIVATOR ENVC"/>
    <property type="match status" value="1"/>
</dbReference>
<dbReference type="InterPro" id="IPR016047">
    <property type="entry name" value="M23ase_b-sheet_dom"/>
</dbReference>
<accession>A0A5P8M0K5</accession>
<dbReference type="InterPro" id="IPR050570">
    <property type="entry name" value="Cell_wall_metabolism_enzyme"/>
</dbReference>
<organism evidence="2 3">
    <name type="scientific">Schleiferilactobacillus harbinensis</name>
    <dbReference type="NCBI Taxonomy" id="304207"/>
    <lineage>
        <taxon>Bacteria</taxon>
        <taxon>Bacillati</taxon>
        <taxon>Bacillota</taxon>
        <taxon>Bacilli</taxon>
        <taxon>Lactobacillales</taxon>
        <taxon>Lactobacillaceae</taxon>
        <taxon>Schleiferilactobacillus</taxon>
    </lineage>
</organism>
<gene>
    <name evidence="2" type="ORF">D1010_00385</name>
</gene>
<dbReference type="GO" id="GO:0004222">
    <property type="term" value="F:metalloendopeptidase activity"/>
    <property type="evidence" value="ECO:0007669"/>
    <property type="project" value="TreeGrafter"/>
</dbReference>
<feature type="domain" description="M23ase beta-sheet core" evidence="1">
    <location>
        <begin position="127"/>
        <end position="187"/>
    </location>
</feature>